<dbReference type="InterPro" id="IPR041698">
    <property type="entry name" value="Methyltransf_25"/>
</dbReference>
<dbReference type="SUPFAM" id="SSF53335">
    <property type="entry name" value="S-adenosyl-L-methionine-dependent methyltransferases"/>
    <property type="match status" value="1"/>
</dbReference>
<dbReference type="EMBL" id="CP036317">
    <property type="protein sequence ID" value="QDV16217.1"/>
    <property type="molecule type" value="Genomic_DNA"/>
</dbReference>
<accession>A0A518FIQ1</accession>
<dbReference type="OrthoDB" id="9811589at2"/>
<dbReference type="Gene3D" id="3.40.50.150">
    <property type="entry name" value="Vaccinia Virus protein VP39"/>
    <property type="match status" value="1"/>
</dbReference>
<name>A0A518FIQ1_9PLAN</name>
<dbReference type="InterPro" id="IPR029063">
    <property type="entry name" value="SAM-dependent_MTases_sf"/>
</dbReference>
<evidence type="ECO:0000259" key="1">
    <source>
        <dbReference type="Pfam" id="PF13649"/>
    </source>
</evidence>
<evidence type="ECO:0000313" key="3">
    <source>
        <dbReference type="Proteomes" id="UP000320839"/>
    </source>
</evidence>
<dbReference type="Pfam" id="PF13649">
    <property type="entry name" value="Methyltransf_25"/>
    <property type="match status" value="1"/>
</dbReference>
<proteinExistence type="predicted"/>
<dbReference type="Proteomes" id="UP000320839">
    <property type="component" value="Chromosome"/>
</dbReference>
<feature type="domain" description="Methyltransferase" evidence="1">
    <location>
        <begin position="110"/>
        <end position="203"/>
    </location>
</feature>
<protein>
    <recommendedName>
        <fullName evidence="1">Methyltransferase domain-containing protein</fullName>
    </recommendedName>
</protein>
<dbReference type="CDD" id="cd02440">
    <property type="entry name" value="AdoMet_MTases"/>
    <property type="match status" value="1"/>
</dbReference>
<organism evidence="2 3">
    <name type="scientific">Gimesia panareensis</name>
    <dbReference type="NCBI Taxonomy" id="2527978"/>
    <lineage>
        <taxon>Bacteria</taxon>
        <taxon>Pseudomonadati</taxon>
        <taxon>Planctomycetota</taxon>
        <taxon>Planctomycetia</taxon>
        <taxon>Planctomycetales</taxon>
        <taxon>Planctomycetaceae</taxon>
        <taxon>Gimesia</taxon>
    </lineage>
</organism>
<reference evidence="2 3" key="1">
    <citation type="submission" date="2019-02" db="EMBL/GenBank/DDBJ databases">
        <title>Deep-cultivation of Planctomycetes and their phenomic and genomic characterization uncovers novel biology.</title>
        <authorList>
            <person name="Wiegand S."/>
            <person name="Jogler M."/>
            <person name="Boedeker C."/>
            <person name="Pinto D."/>
            <person name="Vollmers J."/>
            <person name="Rivas-Marin E."/>
            <person name="Kohn T."/>
            <person name="Peeters S.H."/>
            <person name="Heuer A."/>
            <person name="Rast P."/>
            <person name="Oberbeckmann S."/>
            <person name="Bunk B."/>
            <person name="Jeske O."/>
            <person name="Meyerdierks A."/>
            <person name="Storesund J.E."/>
            <person name="Kallscheuer N."/>
            <person name="Luecker S."/>
            <person name="Lage O.M."/>
            <person name="Pohl T."/>
            <person name="Merkel B.J."/>
            <person name="Hornburger P."/>
            <person name="Mueller R.-W."/>
            <person name="Bruemmer F."/>
            <person name="Labrenz M."/>
            <person name="Spormann A.M."/>
            <person name="Op den Camp H."/>
            <person name="Overmann J."/>
            <person name="Amann R."/>
            <person name="Jetten M.S.M."/>
            <person name="Mascher T."/>
            <person name="Medema M.H."/>
            <person name="Devos D.P."/>
            <person name="Kaster A.-K."/>
            <person name="Ovreas L."/>
            <person name="Rohde M."/>
            <person name="Galperin M.Y."/>
            <person name="Jogler C."/>
        </authorList>
    </citation>
    <scope>NUCLEOTIDE SEQUENCE [LARGE SCALE GENOMIC DNA]</scope>
    <source>
        <strain evidence="2 3">Pan153</strain>
    </source>
</reference>
<dbReference type="AlphaFoldDB" id="A0A518FIQ1"/>
<evidence type="ECO:0000313" key="2">
    <source>
        <dbReference type="EMBL" id="QDV16217.1"/>
    </source>
</evidence>
<sequence length="304" mass="34831">MSFPEVPRLSLDGLDELLEHYQIRCVLLYNRNPELQEKFNSSNTPDFYRFADTEGVLYFRELQETAIPFPASKEMLTVSGETDLRVFLDVGHQCYDAIRKHIPEEKDLRILDFGVGCARTMRHFYRTFQNYDLYGCDVDEAAIGYIQNSVPFIKATATGNNPPLPYESDYFDFIYSISVLTHLNARALDEWIQELARITRPEGRVVPTVHGSTAFDEVLNNTKRRAVLGIKEDEFEAGLTSFRETGFCWMSQAAGSENIDTDQYGICFIDDENLEQLFGPTFKVLSHTKGEIEGWQDVVVLQKV</sequence>
<dbReference type="RefSeq" id="WP_145454154.1">
    <property type="nucleotide sequence ID" value="NZ_CP036317.1"/>
</dbReference>
<gene>
    <name evidence="2" type="ORF">Pan153_08380</name>
</gene>